<dbReference type="Gene3D" id="3.40.50.300">
    <property type="entry name" value="P-loop containing nucleotide triphosphate hydrolases"/>
    <property type="match status" value="1"/>
</dbReference>
<proteinExistence type="predicted"/>
<protein>
    <submittedName>
        <fullName evidence="5">Cobalt ABC transporter</fullName>
    </submittedName>
</protein>
<evidence type="ECO:0000313" key="6">
    <source>
        <dbReference type="Proteomes" id="UP000030170"/>
    </source>
</evidence>
<dbReference type="InterPro" id="IPR015856">
    <property type="entry name" value="ABC_transpr_CbiO/EcfA_su"/>
</dbReference>
<comment type="caution">
    <text evidence="5">The sequence shown here is derived from an EMBL/GenBank/DDBJ whole genome shotgun (WGS) entry which is preliminary data.</text>
</comment>
<dbReference type="CDD" id="cd03225">
    <property type="entry name" value="ABC_cobalt_CbiO_domain1"/>
    <property type="match status" value="1"/>
</dbReference>
<evidence type="ECO:0000259" key="4">
    <source>
        <dbReference type="PROSITE" id="PS50893"/>
    </source>
</evidence>
<keyword evidence="2" id="KW-0547">Nucleotide-binding</keyword>
<keyword evidence="3" id="KW-0067">ATP-binding</keyword>
<dbReference type="SMART" id="SM00382">
    <property type="entry name" value="AAA"/>
    <property type="match status" value="1"/>
</dbReference>
<sequence length="252" mass="28215">MYKTNTEPLLDLAQVGLSLSSPVQLLRGITFTVKEGDRLGIVGASGAGKTSLLRLINRLSEATQGSLRFQGQDIRQINVLKLRQQVVLVPQESKLLGMTVEDALAYPLRLQGLAVDTIRQRMQTWLEKLTIPLEWLDRTEVQLSVGQRQLVAIARALVMQPHLLLLDEPTSALDAGRATQLLTVLTELVQSQPMALIMINHQLELVRRFCTRVLVLQQGELILDAAVETVNWEDLHTCLLQTQAEQSREWEA</sequence>
<dbReference type="GO" id="GO:0005886">
    <property type="term" value="C:plasma membrane"/>
    <property type="evidence" value="ECO:0007669"/>
    <property type="project" value="TreeGrafter"/>
</dbReference>
<feature type="domain" description="ABC transporter" evidence="4">
    <location>
        <begin position="10"/>
        <end position="243"/>
    </location>
</feature>
<dbReference type="PANTHER" id="PTHR24220:SF676">
    <property type="entry name" value="OLIGOPEPTIDE TRANSPORT ATP-BINDING PROTEIN AMIE"/>
    <property type="match status" value="1"/>
</dbReference>
<dbReference type="GO" id="GO:0022857">
    <property type="term" value="F:transmembrane transporter activity"/>
    <property type="evidence" value="ECO:0007669"/>
    <property type="project" value="UniProtKB-ARBA"/>
</dbReference>
<dbReference type="STRING" id="1497020.DO97_12975"/>
<dbReference type="Pfam" id="PF00005">
    <property type="entry name" value="ABC_tran"/>
    <property type="match status" value="1"/>
</dbReference>
<dbReference type="GO" id="GO:0016887">
    <property type="term" value="F:ATP hydrolysis activity"/>
    <property type="evidence" value="ECO:0007669"/>
    <property type="project" value="InterPro"/>
</dbReference>
<dbReference type="PROSITE" id="PS00211">
    <property type="entry name" value="ABC_TRANSPORTER_1"/>
    <property type="match status" value="1"/>
</dbReference>
<dbReference type="EMBL" id="JJML01000004">
    <property type="protein sequence ID" value="KGF73721.1"/>
    <property type="molecule type" value="Genomic_DNA"/>
</dbReference>
<name>A0A098TN88_9CYAN</name>
<dbReference type="InterPro" id="IPR017871">
    <property type="entry name" value="ABC_transporter-like_CS"/>
</dbReference>
<keyword evidence="6" id="KW-1185">Reference proteome</keyword>
<dbReference type="SUPFAM" id="SSF52540">
    <property type="entry name" value="P-loop containing nucleoside triphosphate hydrolases"/>
    <property type="match status" value="1"/>
</dbReference>
<reference evidence="5 6" key="1">
    <citation type="journal article" date="2014" name="Mol. Ecol.">
        <title>Evolution of Synechococcus.</title>
        <authorList>
            <person name="Dvorak P."/>
            <person name="Casamatta D."/>
            <person name="Hasler P."/>
            <person name="Poulickova A."/>
            <person name="Ondrej V."/>
            <person name="Sanges R."/>
        </authorList>
    </citation>
    <scope>NUCLEOTIDE SEQUENCE [LARGE SCALE GENOMIC DNA]</scope>
    <source>
        <strain evidence="5 6">CAUP A 1101</strain>
    </source>
</reference>
<evidence type="ECO:0000256" key="1">
    <source>
        <dbReference type="ARBA" id="ARBA00022448"/>
    </source>
</evidence>
<dbReference type="GO" id="GO:0005524">
    <property type="term" value="F:ATP binding"/>
    <property type="evidence" value="ECO:0007669"/>
    <property type="project" value="UniProtKB-KW"/>
</dbReference>
<dbReference type="RefSeq" id="WP_036530971.1">
    <property type="nucleotide sequence ID" value="NZ_JJML01000004.1"/>
</dbReference>
<evidence type="ECO:0000256" key="3">
    <source>
        <dbReference type="ARBA" id="ARBA00022840"/>
    </source>
</evidence>
<keyword evidence="1" id="KW-0813">Transport</keyword>
<accession>A0A098TN88</accession>
<evidence type="ECO:0000313" key="5">
    <source>
        <dbReference type="EMBL" id="KGF73721.1"/>
    </source>
</evidence>
<gene>
    <name evidence="5" type="ORF">DO97_12975</name>
</gene>
<dbReference type="InterPro" id="IPR003593">
    <property type="entry name" value="AAA+_ATPase"/>
</dbReference>
<evidence type="ECO:0000256" key="2">
    <source>
        <dbReference type="ARBA" id="ARBA00022741"/>
    </source>
</evidence>
<dbReference type="InterPro" id="IPR003439">
    <property type="entry name" value="ABC_transporter-like_ATP-bd"/>
</dbReference>
<dbReference type="OrthoDB" id="422644at2"/>
<organism evidence="5 6">
    <name type="scientific">Neosynechococcus sphagnicola sy1</name>
    <dbReference type="NCBI Taxonomy" id="1497020"/>
    <lineage>
        <taxon>Bacteria</taxon>
        <taxon>Bacillati</taxon>
        <taxon>Cyanobacteriota</taxon>
        <taxon>Cyanophyceae</taxon>
        <taxon>Neosynechococcales</taxon>
        <taxon>Neosynechococcaceae</taxon>
        <taxon>Neosynechococcus</taxon>
    </lineage>
</organism>
<dbReference type="AlphaFoldDB" id="A0A098TN88"/>
<dbReference type="InterPro" id="IPR027417">
    <property type="entry name" value="P-loop_NTPase"/>
</dbReference>
<dbReference type="PANTHER" id="PTHR24220">
    <property type="entry name" value="IMPORT ATP-BINDING PROTEIN"/>
    <property type="match status" value="1"/>
</dbReference>
<dbReference type="PROSITE" id="PS50893">
    <property type="entry name" value="ABC_TRANSPORTER_2"/>
    <property type="match status" value="1"/>
</dbReference>
<dbReference type="Proteomes" id="UP000030170">
    <property type="component" value="Unassembled WGS sequence"/>
</dbReference>
<dbReference type="InterPro" id="IPR015854">
    <property type="entry name" value="ABC_transpr_LolD-like"/>
</dbReference>